<reference evidence="1" key="1">
    <citation type="submission" date="2023-03" db="EMBL/GenBank/DDBJ databases">
        <title>Emydomyces testavorans Genome Sequence.</title>
        <authorList>
            <person name="Hoyer L."/>
        </authorList>
    </citation>
    <scope>NUCLEOTIDE SEQUENCE</scope>
    <source>
        <strain evidence="1">16-2883</strain>
    </source>
</reference>
<dbReference type="EMBL" id="CP120631">
    <property type="protein sequence ID" value="WEW61747.1"/>
    <property type="molecule type" value="Genomic_DNA"/>
</dbReference>
<keyword evidence="2" id="KW-1185">Reference proteome</keyword>
<evidence type="ECO:0000313" key="1">
    <source>
        <dbReference type="EMBL" id="WEW61747.1"/>
    </source>
</evidence>
<organism evidence="1 2">
    <name type="scientific">Emydomyces testavorans</name>
    <dbReference type="NCBI Taxonomy" id="2070801"/>
    <lineage>
        <taxon>Eukaryota</taxon>
        <taxon>Fungi</taxon>
        <taxon>Dikarya</taxon>
        <taxon>Ascomycota</taxon>
        <taxon>Pezizomycotina</taxon>
        <taxon>Eurotiomycetes</taxon>
        <taxon>Eurotiomycetidae</taxon>
        <taxon>Onygenales</taxon>
        <taxon>Nannizziopsiaceae</taxon>
        <taxon>Emydomyces</taxon>
    </lineage>
</organism>
<accession>A0AAF0DPY0</accession>
<evidence type="ECO:0000313" key="2">
    <source>
        <dbReference type="Proteomes" id="UP001219355"/>
    </source>
</evidence>
<name>A0AAF0DPY0_9EURO</name>
<dbReference type="AlphaFoldDB" id="A0AAF0DPY0"/>
<proteinExistence type="predicted"/>
<dbReference type="Proteomes" id="UP001219355">
    <property type="component" value="Chromosome 5"/>
</dbReference>
<protein>
    <submittedName>
        <fullName evidence="1">Uncharacterized protein</fullName>
    </submittedName>
</protein>
<gene>
    <name evidence="1" type="ORF">PRK78_007241</name>
</gene>
<sequence length="239" mass="26700">MASIDLSKSFFDKDLVETISHRLRAGGVPNVLWGNYLLTVYGVPEIISDAAFAVPDHKLQIARQILCKANLNVCRDAYCAASNPFTLHPPTYHFHLHRHDLSVSLFKQSEVLPNVPDVESATNIISASDKSLPRPTVGLGNGAFLPRHKSVRVPTPACFTQACLMNFVKYIRKQDPNCPFDLYFLGWVTYMMEYVYPRGYLNIELLSGPFKEFVIGAYLGEETVASCTAARDKLLNSNI</sequence>